<protein>
    <submittedName>
        <fullName evidence="1">Uncharacterized protein</fullName>
    </submittedName>
</protein>
<sequence>MLPVNPKHPDLIDLRVHGYCTGIDAEGIPDRGPLVITADARFWEQVMLAFRYLGDEAKPSKGKGRDSYWLKHEVEYWTEQLGGRHYIPNGALIVAAVMKGLTVRRSEFKYSPNAMIGVSVRPQQRPSQQRNKRTRT</sequence>
<dbReference type="EMBL" id="QFOD01000020">
    <property type="protein sequence ID" value="PZP28899.1"/>
    <property type="molecule type" value="Genomic_DNA"/>
</dbReference>
<dbReference type="Proteomes" id="UP000249633">
    <property type="component" value="Unassembled WGS sequence"/>
</dbReference>
<proteinExistence type="predicted"/>
<evidence type="ECO:0000313" key="1">
    <source>
        <dbReference type="EMBL" id="PZP28899.1"/>
    </source>
</evidence>
<comment type="caution">
    <text evidence="1">The sequence shown here is derived from an EMBL/GenBank/DDBJ whole genome shotgun (WGS) entry which is preliminary data.</text>
</comment>
<name>A0A2W5FGY8_9BURK</name>
<organism evidence="1 2">
    <name type="scientific">Roseateles depolymerans</name>
    <dbReference type="NCBI Taxonomy" id="76731"/>
    <lineage>
        <taxon>Bacteria</taxon>
        <taxon>Pseudomonadati</taxon>
        <taxon>Pseudomonadota</taxon>
        <taxon>Betaproteobacteria</taxon>
        <taxon>Burkholderiales</taxon>
        <taxon>Sphaerotilaceae</taxon>
        <taxon>Roseateles</taxon>
    </lineage>
</organism>
<gene>
    <name evidence="1" type="ORF">DI603_18215</name>
</gene>
<dbReference type="AlphaFoldDB" id="A0A2W5FGY8"/>
<reference evidence="1 2" key="1">
    <citation type="submission" date="2017-08" db="EMBL/GenBank/DDBJ databases">
        <title>Infants hospitalized years apart are colonized by the same room-sourced microbial strains.</title>
        <authorList>
            <person name="Brooks B."/>
            <person name="Olm M.R."/>
            <person name="Firek B.A."/>
            <person name="Baker R."/>
            <person name="Thomas B.C."/>
            <person name="Morowitz M.J."/>
            <person name="Banfield J.F."/>
        </authorList>
    </citation>
    <scope>NUCLEOTIDE SEQUENCE [LARGE SCALE GENOMIC DNA]</scope>
    <source>
        <strain evidence="1">S2_012_000_R2_81</strain>
    </source>
</reference>
<accession>A0A2W5FGY8</accession>
<evidence type="ECO:0000313" key="2">
    <source>
        <dbReference type="Proteomes" id="UP000249633"/>
    </source>
</evidence>